<evidence type="ECO:0000313" key="3">
    <source>
        <dbReference type="Proteomes" id="UP001642405"/>
    </source>
</evidence>
<keyword evidence="3" id="KW-1185">Reference proteome</keyword>
<feature type="compositionally biased region" description="Polar residues" evidence="1">
    <location>
        <begin position="337"/>
        <end position="347"/>
    </location>
</feature>
<evidence type="ECO:0000313" key="2">
    <source>
        <dbReference type="EMBL" id="CAK7209097.1"/>
    </source>
</evidence>
<protein>
    <submittedName>
        <fullName evidence="2">Uncharacterized protein</fullName>
    </submittedName>
</protein>
<dbReference type="Proteomes" id="UP001642405">
    <property type="component" value="Unassembled WGS sequence"/>
</dbReference>
<feature type="region of interest" description="Disordered" evidence="1">
    <location>
        <begin position="299"/>
        <end position="347"/>
    </location>
</feature>
<feature type="region of interest" description="Disordered" evidence="1">
    <location>
        <begin position="1"/>
        <end position="20"/>
    </location>
</feature>
<comment type="caution">
    <text evidence="2">The sequence shown here is derived from an EMBL/GenBank/DDBJ whole genome shotgun (WGS) entry which is preliminary data.</text>
</comment>
<name>A0ABP0APB0_9PEZI</name>
<feature type="compositionally biased region" description="Low complexity" evidence="1">
    <location>
        <begin position="244"/>
        <end position="254"/>
    </location>
</feature>
<gene>
    <name evidence="2" type="ORF">SCUCBS95973_000335</name>
</gene>
<sequence>MRHVAITGASSTSARDEDGLDHPQVLDQQHEALTSFTCQESSIPAQEDLGMQATQPQYSQGLESQRVPLEVIRMLGPQTDRSDIIISIHPEQIRKIVSGTKDHEFLSFKIPHTVTRFWIYASRPVCELQFMAVVAAGFRQPGEIDSESGIGNADFNAGRLVAKFAYKLVQVYQLNNPVSLDVMKKNGWAGPPRRYDYLPPAIVGSLLGNLRCALFEDASEPGLDHSGSGLSEPGETPCAGSLSAGGPTAGKPGAGADAGSYYADTRVELSVSQEIEAQLLSDISDTQVSRNMQPLGLMSSQAQAATPAMPPSTSHAACRSQATTATAPATQEMPSRPTLSLQDADTTQDAELATVSRLELDLGQSSVAFARDGSGKTTSHADDADSTSQWQRGLYEEVRQAPPAVILDWEDSDDEE</sequence>
<feature type="region of interest" description="Disordered" evidence="1">
    <location>
        <begin position="370"/>
        <end position="416"/>
    </location>
</feature>
<organism evidence="2 3">
    <name type="scientific">Sporothrix curviconia</name>
    <dbReference type="NCBI Taxonomy" id="1260050"/>
    <lineage>
        <taxon>Eukaryota</taxon>
        <taxon>Fungi</taxon>
        <taxon>Dikarya</taxon>
        <taxon>Ascomycota</taxon>
        <taxon>Pezizomycotina</taxon>
        <taxon>Sordariomycetes</taxon>
        <taxon>Sordariomycetidae</taxon>
        <taxon>Ophiostomatales</taxon>
        <taxon>Ophiostomataceae</taxon>
        <taxon>Sporothrix</taxon>
    </lineage>
</organism>
<accession>A0ABP0APB0</accession>
<dbReference type="EMBL" id="CAWUHB010000001">
    <property type="protein sequence ID" value="CAK7209097.1"/>
    <property type="molecule type" value="Genomic_DNA"/>
</dbReference>
<evidence type="ECO:0000256" key="1">
    <source>
        <dbReference type="SAM" id="MobiDB-lite"/>
    </source>
</evidence>
<reference evidence="2 3" key="1">
    <citation type="submission" date="2024-01" db="EMBL/GenBank/DDBJ databases">
        <authorList>
            <person name="Allen C."/>
            <person name="Tagirdzhanova G."/>
        </authorList>
    </citation>
    <scope>NUCLEOTIDE SEQUENCE [LARGE SCALE GENOMIC DNA]</scope>
</reference>
<feature type="region of interest" description="Disordered" evidence="1">
    <location>
        <begin position="222"/>
        <end position="254"/>
    </location>
</feature>
<proteinExistence type="predicted"/>